<dbReference type="Proteomes" id="UP000306317">
    <property type="component" value="Unassembled WGS sequence"/>
</dbReference>
<dbReference type="RefSeq" id="WP_136258771.1">
    <property type="nucleotide sequence ID" value="NZ_MWIO01000030.1"/>
</dbReference>
<feature type="transmembrane region" description="Helical" evidence="1">
    <location>
        <begin position="21"/>
        <end position="52"/>
    </location>
</feature>
<sequence length="96" mass="10241">MRLYLHSMRRPRHPLARFLSLLLGLAVIGVLLVFGLVVAGVLLIGGVIVLAIRQWKQAQAPATTPAGAPNPGAAKAQPAVLEGEFRVIHQGRPVTH</sequence>
<gene>
    <name evidence="2" type="ORF">B1991_11225</name>
</gene>
<evidence type="ECO:0000313" key="3">
    <source>
        <dbReference type="Proteomes" id="UP000306317"/>
    </source>
</evidence>
<accession>A0A4S3KEG5</accession>
<protein>
    <submittedName>
        <fullName evidence="2">Uncharacterized protein</fullName>
    </submittedName>
</protein>
<organism evidence="2 3">
    <name type="scientific">Rhodanobacter lindaniclasticus</name>
    <dbReference type="NCBI Taxonomy" id="75310"/>
    <lineage>
        <taxon>Bacteria</taxon>
        <taxon>Pseudomonadati</taxon>
        <taxon>Pseudomonadota</taxon>
        <taxon>Gammaproteobacteria</taxon>
        <taxon>Lysobacterales</taxon>
        <taxon>Rhodanobacteraceae</taxon>
        <taxon>Rhodanobacter</taxon>
    </lineage>
</organism>
<keyword evidence="3" id="KW-1185">Reference proteome</keyword>
<keyword evidence="1" id="KW-0472">Membrane</keyword>
<dbReference type="AlphaFoldDB" id="A0A4S3KEG5"/>
<name>A0A4S3KEG5_9GAMM</name>
<comment type="caution">
    <text evidence="2">The sequence shown here is derived from an EMBL/GenBank/DDBJ whole genome shotgun (WGS) entry which is preliminary data.</text>
</comment>
<dbReference type="EMBL" id="MWIO01000030">
    <property type="protein sequence ID" value="THD06897.1"/>
    <property type="molecule type" value="Genomic_DNA"/>
</dbReference>
<keyword evidence="1" id="KW-0812">Transmembrane</keyword>
<keyword evidence="1" id="KW-1133">Transmembrane helix</keyword>
<reference evidence="2 3" key="1">
    <citation type="submission" date="2017-02" db="EMBL/GenBank/DDBJ databases">
        <title>Whole genome sequencing of Rhodanobacter lindaniclasticus DSM 17932.</title>
        <authorList>
            <person name="Kumar S."/>
            <person name="Patil P."/>
            <person name="Patil P.B."/>
        </authorList>
    </citation>
    <scope>NUCLEOTIDE SEQUENCE [LARGE SCALE GENOMIC DNA]</scope>
    <source>
        <strain evidence="2 3">DSM 17932</strain>
    </source>
</reference>
<proteinExistence type="predicted"/>
<evidence type="ECO:0000313" key="2">
    <source>
        <dbReference type="EMBL" id="THD06897.1"/>
    </source>
</evidence>
<evidence type="ECO:0000256" key="1">
    <source>
        <dbReference type="SAM" id="Phobius"/>
    </source>
</evidence>